<organism evidence="1 2">
    <name type="scientific">Streptococcus mitis bv. 2 str. F0392</name>
    <dbReference type="NCBI Taxonomy" id="768726"/>
    <lineage>
        <taxon>Bacteria</taxon>
        <taxon>Bacillati</taxon>
        <taxon>Bacillota</taxon>
        <taxon>Bacilli</taxon>
        <taxon>Lactobacillales</taxon>
        <taxon>Streptococcaceae</taxon>
        <taxon>Streptococcus</taxon>
    </lineage>
</organism>
<name>F9P2J9_STROR</name>
<proteinExistence type="predicted"/>
<dbReference type="EMBL" id="AFUO01000001">
    <property type="protein sequence ID" value="EGR93220.1"/>
    <property type="molecule type" value="Genomic_DNA"/>
</dbReference>
<sequence length="38" mass="4168">MITSCTLLLNTILFSKTRAFAYVEGFGVYVVFAFSGSI</sequence>
<comment type="caution">
    <text evidence="1">The sequence shown here is derived from an EMBL/GenBank/DDBJ whole genome shotgun (WGS) entry which is preliminary data.</text>
</comment>
<accession>F9P2J9</accession>
<protein>
    <submittedName>
        <fullName evidence="1">Uncharacterized protein</fullName>
    </submittedName>
</protein>
<evidence type="ECO:0000313" key="2">
    <source>
        <dbReference type="Proteomes" id="UP000003771"/>
    </source>
</evidence>
<dbReference type="AlphaFoldDB" id="F9P2J9"/>
<evidence type="ECO:0000313" key="1">
    <source>
        <dbReference type="EMBL" id="EGR93220.1"/>
    </source>
</evidence>
<gene>
    <name evidence="1" type="ORF">HMPREF9178_1422</name>
</gene>
<dbReference type="Proteomes" id="UP000003771">
    <property type="component" value="Unassembled WGS sequence"/>
</dbReference>
<reference evidence="1 2" key="1">
    <citation type="submission" date="2011-07" db="EMBL/GenBank/DDBJ databases">
        <authorList>
            <person name="Durkin A.S."/>
            <person name="Kim M."/>
            <person name="Radune D."/>
            <person name="Hostetler J."/>
            <person name="Torralba M."/>
            <person name="Gillis M."/>
            <person name="Methe B."/>
            <person name="Sutton G."/>
            <person name="Nelson K.E."/>
        </authorList>
    </citation>
    <scope>NUCLEOTIDE SEQUENCE [LARGE SCALE GENOMIC DNA]</scope>
    <source>
        <strain evidence="1 2">F0392</strain>
    </source>
</reference>